<organism evidence="3 4">
    <name type="scientific">Calocera viscosa (strain TUFC12733)</name>
    <dbReference type="NCBI Taxonomy" id="1330018"/>
    <lineage>
        <taxon>Eukaryota</taxon>
        <taxon>Fungi</taxon>
        <taxon>Dikarya</taxon>
        <taxon>Basidiomycota</taxon>
        <taxon>Agaricomycotina</taxon>
        <taxon>Dacrymycetes</taxon>
        <taxon>Dacrymycetales</taxon>
        <taxon>Dacrymycetaceae</taxon>
        <taxon>Calocera</taxon>
    </lineage>
</organism>
<dbReference type="AlphaFoldDB" id="A0A167JWD5"/>
<dbReference type="InterPro" id="IPR000210">
    <property type="entry name" value="BTB/POZ_dom"/>
</dbReference>
<evidence type="ECO:0000259" key="2">
    <source>
        <dbReference type="Pfam" id="PF00651"/>
    </source>
</evidence>
<feature type="compositionally biased region" description="Low complexity" evidence="1">
    <location>
        <begin position="265"/>
        <end position="276"/>
    </location>
</feature>
<sequence>MTLDSATKPFQVPAMFRDDPEADFAISSSDDVQFRVLKYILARGSVHFGGIFGDPKSAHFPVDDTLIWPEPAVVICRLLEYMYPVENPKVSDLAEVFTLLRAANKWKIRAALSALKENLLLPKFVNDPDNAVKIYGLFCEMDMKNEKEVVEEYASRHPDPCNPSLDDSRAGMSALDLLRLIRRRTHPNEAFDRTFVSLDTTEELPFRVHSKVKWIEELLRMTDGDLLVTSSDGAQFRIYKRFVLQGSSTLTELIDAKASFSSTTATSTAKSTSNATPSQKPSSPPNYATPLRITWAEPAWIVRTLLWYLHPVAKPDLADYSLEEIMILLDVATTANIVAAITPLKDELMMYDRIVLHPLQVYGFLCHMGFEEQKKIAIRYAIRFDPLKHNIQEDFLHLAANELADLVCLRRTRIKETVEAIKDFPMPAVGSYSVCPRHTPVDKVKRKTMGDILKEALTRNLEQDLSIDQFTSLAMLAQLGAVGAGACAECEGEKYTSMFEDYGRALGDLKDKLEGIMTKRAL</sequence>
<dbReference type="OrthoDB" id="6359816at2759"/>
<accession>A0A167JWD5</accession>
<protein>
    <recommendedName>
        <fullName evidence="2">BTB domain-containing protein</fullName>
    </recommendedName>
</protein>
<dbReference type="Proteomes" id="UP000076738">
    <property type="component" value="Unassembled WGS sequence"/>
</dbReference>
<proteinExistence type="predicted"/>
<name>A0A167JWD5_CALVF</name>
<dbReference type="Pfam" id="PF00651">
    <property type="entry name" value="BTB"/>
    <property type="match status" value="1"/>
</dbReference>
<gene>
    <name evidence="3" type="ORF">CALVIDRAFT_529053</name>
</gene>
<evidence type="ECO:0000256" key="1">
    <source>
        <dbReference type="SAM" id="MobiDB-lite"/>
    </source>
</evidence>
<dbReference type="EMBL" id="KV417297">
    <property type="protein sequence ID" value="KZO93998.1"/>
    <property type="molecule type" value="Genomic_DNA"/>
</dbReference>
<dbReference type="STRING" id="1330018.A0A167JWD5"/>
<evidence type="ECO:0000313" key="4">
    <source>
        <dbReference type="Proteomes" id="UP000076738"/>
    </source>
</evidence>
<keyword evidence="4" id="KW-1185">Reference proteome</keyword>
<feature type="region of interest" description="Disordered" evidence="1">
    <location>
        <begin position="265"/>
        <end position="287"/>
    </location>
</feature>
<evidence type="ECO:0000313" key="3">
    <source>
        <dbReference type="EMBL" id="KZO93998.1"/>
    </source>
</evidence>
<reference evidence="3 4" key="1">
    <citation type="journal article" date="2016" name="Mol. Biol. Evol.">
        <title>Comparative Genomics of Early-Diverging Mushroom-Forming Fungi Provides Insights into the Origins of Lignocellulose Decay Capabilities.</title>
        <authorList>
            <person name="Nagy L.G."/>
            <person name="Riley R."/>
            <person name="Tritt A."/>
            <person name="Adam C."/>
            <person name="Daum C."/>
            <person name="Floudas D."/>
            <person name="Sun H."/>
            <person name="Yadav J.S."/>
            <person name="Pangilinan J."/>
            <person name="Larsson K.H."/>
            <person name="Matsuura K."/>
            <person name="Barry K."/>
            <person name="Labutti K."/>
            <person name="Kuo R."/>
            <person name="Ohm R.A."/>
            <person name="Bhattacharya S.S."/>
            <person name="Shirouzu T."/>
            <person name="Yoshinaga Y."/>
            <person name="Martin F.M."/>
            <person name="Grigoriev I.V."/>
            <person name="Hibbett D.S."/>
        </authorList>
    </citation>
    <scope>NUCLEOTIDE SEQUENCE [LARGE SCALE GENOMIC DNA]</scope>
    <source>
        <strain evidence="3 4">TUFC12733</strain>
    </source>
</reference>
<dbReference type="InterPro" id="IPR011333">
    <property type="entry name" value="SKP1/BTB/POZ_sf"/>
</dbReference>
<dbReference type="Gene3D" id="3.30.710.10">
    <property type="entry name" value="Potassium Channel Kv1.1, Chain A"/>
    <property type="match status" value="1"/>
</dbReference>
<feature type="domain" description="BTB" evidence="2">
    <location>
        <begin position="22"/>
        <end position="118"/>
    </location>
</feature>